<evidence type="ECO:0000313" key="3">
    <source>
        <dbReference type="Proteomes" id="UP001500755"/>
    </source>
</evidence>
<accession>A0ABP5EP96</accession>
<protein>
    <recommendedName>
        <fullName evidence="1">N-acetyltransferase domain-containing protein</fullName>
    </recommendedName>
</protein>
<reference evidence="3" key="1">
    <citation type="journal article" date="2019" name="Int. J. Syst. Evol. Microbiol.">
        <title>The Global Catalogue of Microorganisms (GCM) 10K type strain sequencing project: providing services to taxonomists for standard genome sequencing and annotation.</title>
        <authorList>
            <consortium name="The Broad Institute Genomics Platform"/>
            <consortium name="The Broad Institute Genome Sequencing Center for Infectious Disease"/>
            <person name="Wu L."/>
            <person name="Ma J."/>
        </authorList>
    </citation>
    <scope>NUCLEOTIDE SEQUENCE [LARGE SCALE GENOMIC DNA]</scope>
    <source>
        <strain evidence="3">JCM 14546</strain>
    </source>
</reference>
<gene>
    <name evidence="2" type="ORF">GCM10009755_06770</name>
</gene>
<dbReference type="Gene3D" id="3.40.630.30">
    <property type="match status" value="1"/>
</dbReference>
<evidence type="ECO:0000313" key="2">
    <source>
        <dbReference type="EMBL" id="GAA2001112.1"/>
    </source>
</evidence>
<name>A0ABP5EP96_9MICO</name>
<dbReference type="SUPFAM" id="SSF55729">
    <property type="entry name" value="Acyl-CoA N-acyltransferases (Nat)"/>
    <property type="match status" value="1"/>
</dbReference>
<dbReference type="InterPro" id="IPR000182">
    <property type="entry name" value="GNAT_dom"/>
</dbReference>
<dbReference type="Proteomes" id="UP001500755">
    <property type="component" value="Unassembled WGS sequence"/>
</dbReference>
<sequence length="327" mass="34426">MPSLSIRPFSEGDDLALGEILHDAATPAEHVARNLFRPDGEQPLTRAVVATIDNTEVVVGAAAIAESPAHPHRAWVHVEVATEDRRRGVGRALLDAVRERVAGTSLEGLPLRARVSPGSDGQAAARAAGFHDLFRTRVVRVEPGTLAGLGAGREADFTVTATGSVVLTQLFGEWYAGVNRVDPAAEMSVGAVNRRFLSEQTGAHGAAILRRDGVPAGFAVSYAEPYTVDEESAPSEEDEYPATELTLASLFDARRPGAAGAGAIDRESPEFQKALGDAAVLLASLSLETPVVVEVTSEMPVVTELVDGLLESGQASVLYEYVTLALD</sequence>
<keyword evidence="3" id="KW-1185">Reference proteome</keyword>
<evidence type="ECO:0000259" key="1">
    <source>
        <dbReference type="PROSITE" id="PS51186"/>
    </source>
</evidence>
<organism evidence="2 3">
    <name type="scientific">Brevibacterium samyangense</name>
    <dbReference type="NCBI Taxonomy" id="366888"/>
    <lineage>
        <taxon>Bacteria</taxon>
        <taxon>Bacillati</taxon>
        <taxon>Actinomycetota</taxon>
        <taxon>Actinomycetes</taxon>
        <taxon>Micrococcales</taxon>
        <taxon>Brevibacteriaceae</taxon>
        <taxon>Brevibacterium</taxon>
    </lineage>
</organism>
<dbReference type="RefSeq" id="WP_344306967.1">
    <property type="nucleotide sequence ID" value="NZ_BAAANO010000005.1"/>
</dbReference>
<dbReference type="CDD" id="cd04301">
    <property type="entry name" value="NAT_SF"/>
    <property type="match status" value="1"/>
</dbReference>
<dbReference type="EMBL" id="BAAANO010000005">
    <property type="protein sequence ID" value="GAA2001112.1"/>
    <property type="molecule type" value="Genomic_DNA"/>
</dbReference>
<proteinExistence type="predicted"/>
<dbReference type="PROSITE" id="PS51186">
    <property type="entry name" value="GNAT"/>
    <property type="match status" value="1"/>
</dbReference>
<dbReference type="InterPro" id="IPR016181">
    <property type="entry name" value="Acyl_CoA_acyltransferase"/>
</dbReference>
<dbReference type="Pfam" id="PF00583">
    <property type="entry name" value="Acetyltransf_1"/>
    <property type="match status" value="1"/>
</dbReference>
<feature type="domain" description="N-acetyltransferase" evidence="1">
    <location>
        <begin position="4"/>
        <end position="156"/>
    </location>
</feature>
<comment type="caution">
    <text evidence="2">The sequence shown here is derived from an EMBL/GenBank/DDBJ whole genome shotgun (WGS) entry which is preliminary data.</text>
</comment>